<dbReference type="HOGENOM" id="CLU_266764_0_0_0"/>
<dbReference type="STRING" id="381764.Fnod_1405"/>
<organism evidence="2 3">
    <name type="scientific">Fervidobacterium nodosum (strain ATCC 35602 / DSM 5306 / Rt17-B1)</name>
    <dbReference type="NCBI Taxonomy" id="381764"/>
    <lineage>
        <taxon>Bacteria</taxon>
        <taxon>Thermotogati</taxon>
        <taxon>Thermotogota</taxon>
        <taxon>Thermotogae</taxon>
        <taxon>Thermotogales</taxon>
        <taxon>Fervidobacteriaceae</taxon>
        <taxon>Fervidobacterium</taxon>
    </lineage>
</organism>
<dbReference type="RefSeq" id="WP_011994558.1">
    <property type="nucleotide sequence ID" value="NC_009718.1"/>
</dbReference>
<evidence type="ECO:0000313" key="3">
    <source>
        <dbReference type="Proteomes" id="UP000002415"/>
    </source>
</evidence>
<gene>
    <name evidence="2" type="ordered locus">Fnod_1405</name>
</gene>
<dbReference type="KEGG" id="fno:Fnod_1405"/>
<reference evidence="2 3" key="2">
    <citation type="journal article" date="2009" name="Proc. Natl. Acad. Sci. U.S.A.">
        <title>On the chimeric nature, thermophilic origin, and phylogenetic placement of the Thermotogales.</title>
        <authorList>
            <person name="Zhaxybayeva O."/>
            <person name="Swithers K.S."/>
            <person name="Lapierre P."/>
            <person name="Fournier G.P."/>
            <person name="Bickhart D.M."/>
            <person name="DeBoy R.T."/>
            <person name="Nelson K.E."/>
            <person name="Nesbo C.L."/>
            <person name="Doolittle W.F."/>
            <person name="Gogarten J.P."/>
            <person name="Noll K.M."/>
        </authorList>
    </citation>
    <scope>NUCLEOTIDE SEQUENCE [LARGE SCALE GENOMIC DNA]</scope>
    <source>
        <strain evidence="3">ATCC 35602 / DSM 5306 / Rt17-B1</strain>
    </source>
</reference>
<dbReference type="AlphaFoldDB" id="A7HMW8"/>
<dbReference type="eggNOG" id="COG0013">
    <property type="taxonomic scope" value="Bacteria"/>
</dbReference>
<evidence type="ECO:0000313" key="2">
    <source>
        <dbReference type="EMBL" id="ABS61251.1"/>
    </source>
</evidence>
<keyword evidence="3" id="KW-1185">Reference proteome</keyword>
<evidence type="ECO:0000256" key="1">
    <source>
        <dbReference type="SAM" id="Coils"/>
    </source>
</evidence>
<accession>A7HMW8</accession>
<sequence>MSILSLDRFRTLEELEHFFEDILNSESKPKVFGLIDFDEEDYTCITKIIRECIFEVEEFSTGSLAISTFLVWTGILKYNGNFWAHVYEVLNIPFEEIAVQRKLGEIFLSTLRQHDMMFFTGGLRYVTPVLAHGCVANVYIDDYFNFIYNLYKKELSGDDLSFANVQPIVEQWRRESQNLMARNTLEELIEREAKLTRTLELFPLYETLGKLTELRKALSQSQLVDELIANLNDYIKKKKDFDDLFSKINEILEIFSKKSELCMKIEQLDLEILKRLLIMEEYIKDNTQATNLKFVRMSTSSKSIIDLVNINNQIANEVLKNLREELSKKRAESLSDFEEKLKNVYPGEIIEGLQFLEKQKELRKKINDLEQERLQRYSHQDLHDMTNCLPVIFNYEMNMQLIKEELQSIQNEIANHELINIRTNNLLSLLPEPVRIFILQGREVAERFIYESLNLLKRIVRSERIEDINLPSRLKTRIKESLEQKLSLAMTNTVRYIVRTTRNFNRYQEDENLYEESDKPHSRFRKPTMRLDPTGKSIQVILPEQVICDCDKLGTWEFKIKGDNIILGTKQLRYRRAGDMYRTKAIIEHLAKPCENYEFLIEDMDSHIEIKKWVLKLNRDYMLFSPEMKLIIGDEIPEKYDTIYLVTKAGCKVIPDIVIEREQLIAGWNDYEYTCLNLRDVESIILEKDGKTFGRLERMINTEPQLHGVKIVEWISLDGKQIYSTFSPSFVFSIRKDEDIRLYYINLVDETGQVISKPVKELIGQGFAGRTIEIPLSLLTKQMYGSFRLSLIKDMVPIWNQEFVLVPNLTVSLERYFSNNNESDSEILLKSDIPFKVTDIDKNVQLEGSDLVKILRTDRQRENVNLTVEFYNSIDRAKMIYETTFNLNVPRINWKFSEDEEWTTTPKEVWFDDLRSFQVKLPSYLLKTKPFLYLGSTDFYITGKRIGDDVVKFNLQEMTDILYELHSQEKVTTTGLYLGFKDENKNIIGQVLVANIRLLWEVKSFLIEISTDNPPVLHIQWKDLGKATDRVLSIRKLNKEFPEWRWKIKDGEYALNFENYLEQIEPGKYVFQFEIEDPWRDSGMEPSIRSSFIVQLVNPKKIIEEVVKGIKRIRILDIEGVESESEELPTNAQYWIQDIEPLVEDSLTGRRFRGRLCSQQRKDILDNSFWNFTVNWNSLLNGKFRITEIEDSQGDGIMYCKKCKSLFSDHREHEKCNKEGYVILPDGLLITLREEEHAQA</sequence>
<reference evidence="2 3" key="1">
    <citation type="submission" date="2007-07" db="EMBL/GenBank/DDBJ databases">
        <title>Complete sequence of Fervidobacterium nodosum Rt17-B1.</title>
        <authorList>
            <consortium name="US DOE Joint Genome Institute"/>
            <person name="Copeland A."/>
            <person name="Lucas S."/>
            <person name="Lapidus A."/>
            <person name="Barry K."/>
            <person name="Glavina del Rio T."/>
            <person name="Dalin E."/>
            <person name="Tice H."/>
            <person name="Pitluck S."/>
            <person name="Saunders E."/>
            <person name="Brettin T."/>
            <person name="Bruce D."/>
            <person name="Detter J.C."/>
            <person name="Han C."/>
            <person name="Schmutz J."/>
            <person name="Larimer F."/>
            <person name="Land M."/>
            <person name="Hauser L."/>
            <person name="Kyrpides N."/>
            <person name="Mikhailova N."/>
            <person name="Nelson K."/>
            <person name="Gogarten J.P."/>
            <person name="Noll K."/>
            <person name="Richardson P."/>
        </authorList>
    </citation>
    <scope>NUCLEOTIDE SEQUENCE [LARGE SCALE GENOMIC DNA]</scope>
    <source>
        <strain evidence="3">ATCC 35602 / DSM 5306 / Rt17-B1</strain>
    </source>
</reference>
<dbReference type="OrthoDB" id="1729433at2"/>
<keyword evidence="1" id="KW-0175">Coiled coil</keyword>
<dbReference type="EMBL" id="CP000771">
    <property type="protein sequence ID" value="ABS61251.1"/>
    <property type="molecule type" value="Genomic_DNA"/>
</dbReference>
<protein>
    <submittedName>
        <fullName evidence="2">Uncharacterized protein</fullName>
    </submittedName>
</protein>
<proteinExistence type="predicted"/>
<name>A7HMW8_FERNB</name>
<feature type="coiled-coil region" evidence="1">
    <location>
        <begin position="305"/>
        <end position="419"/>
    </location>
</feature>
<dbReference type="Proteomes" id="UP000002415">
    <property type="component" value="Chromosome"/>
</dbReference>